<proteinExistence type="inferred from homology"/>
<feature type="transmembrane region" description="Helical" evidence="6">
    <location>
        <begin position="99"/>
        <end position="120"/>
    </location>
</feature>
<dbReference type="Proteomes" id="UP000198145">
    <property type="component" value="Unassembled WGS sequence"/>
</dbReference>
<accession>A0A2D0AE47</accession>
<dbReference type="GO" id="GO:0016020">
    <property type="term" value="C:membrane"/>
    <property type="evidence" value="ECO:0007669"/>
    <property type="project" value="UniProtKB-SubCell"/>
</dbReference>
<feature type="transmembrane region" description="Helical" evidence="6">
    <location>
        <begin position="158"/>
        <end position="182"/>
    </location>
</feature>
<name>A0A2D0AE47_PSENT</name>
<keyword evidence="5 6" id="KW-0472">Membrane</keyword>
<dbReference type="AlphaFoldDB" id="A0A2D0AE47"/>
<dbReference type="GO" id="GO:0016787">
    <property type="term" value="F:hydrolase activity"/>
    <property type="evidence" value="ECO:0007669"/>
    <property type="project" value="TreeGrafter"/>
</dbReference>
<dbReference type="PANTHER" id="PTHR31885:SF6">
    <property type="entry name" value="GH04784P"/>
    <property type="match status" value="1"/>
</dbReference>
<evidence type="ECO:0000256" key="4">
    <source>
        <dbReference type="ARBA" id="ARBA00022989"/>
    </source>
</evidence>
<keyword evidence="4 6" id="KW-1133">Transmembrane helix</keyword>
<comment type="similarity">
    <text evidence="2">Belongs to the TMEM86 family.</text>
</comment>
<evidence type="ECO:0000256" key="2">
    <source>
        <dbReference type="ARBA" id="ARBA00007375"/>
    </source>
</evidence>
<protein>
    <recommendedName>
        <fullName evidence="9">Lysoplasmalogenase</fullName>
    </recommendedName>
</protein>
<evidence type="ECO:0000256" key="1">
    <source>
        <dbReference type="ARBA" id="ARBA00004141"/>
    </source>
</evidence>
<dbReference type="RefSeq" id="WP_088417759.1">
    <property type="nucleotide sequence ID" value="NZ_NJBA01000004.1"/>
</dbReference>
<evidence type="ECO:0008006" key="9">
    <source>
        <dbReference type="Google" id="ProtNLM"/>
    </source>
</evidence>
<gene>
    <name evidence="7" type="ORF">CEG18_12420</name>
</gene>
<evidence type="ECO:0000313" key="7">
    <source>
        <dbReference type="EMBL" id="OWP50347.1"/>
    </source>
</evidence>
<comment type="caution">
    <text evidence="7">The sequence shown here is derived from an EMBL/GenBank/DDBJ whole genome shotgun (WGS) entry which is preliminary data.</text>
</comment>
<comment type="subcellular location">
    <subcellularLocation>
        <location evidence="1">Membrane</location>
        <topology evidence="1">Multi-pass membrane protein</topology>
    </subcellularLocation>
</comment>
<feature type="transmembrane region" description="Helical" evidence="6">
    <location>
        <begin position="126"/>
        <end position="146"/>
    </location>
</feature>
<evidence type="ECO:0000256" key="6">
    <source>
        <dbReference type="SAM" id="Phobius"/>
    </source>
</evidence>
<reference evidence="7 8" key="1">
    <citation type="submission" date="2017-06" db="EMBL/GenBank/DDBJ databases">
        <title>Draft genome of Pseudomonas nitroreducens DF05.</title>
        <authorList>
            <person name="Iyer R."/>
        </authorList>
    </citation>
    <scope>NUCLEOTIDE SEQUENCE [LARGE SCALE GENOMIC DNA]</scope>
    <source>
        <strain evidence="7 8">DF05</strain>
    </source>
</reference>
<dbReference type="STRING" id="46680.GCA_000807755_03791"/>
<sequence>MRWTLLALIGGAAYLFAVTFDLPALRMLCKPLPVLAMLLWILATPADGYRRWVAVGLALSMLGDILLEWPINAFVPGLAAFLLAHLAYLGAYLGDTRRFAPLGLLLAGSVGGGLFALLHSRGLGPLLLPIALYSLTISAMLWRAIARLGVPSITNASRVFAALGALLFVSSDSMIGISRFVAAFDGSSYAIMLTYWLGQFGIAASVTSRHIALPYSEGQTTSRA</sequence>
<evidence type="ECO:0000313" key="8">
    <source>
        <dbReference type="Proteomes" id="UP000198145"/>
    </source>
</evidence>
<feature type="transmembrane region" description="Helical" evidence="6">
    <location>
        <begin position="188"/>
        <end position="206"/>
    </location>
</feature>
<organism evidence="7 8">
    <name type="scientific">Pseudomonas nitroreducens</name>
    <dbReference type="NCBI Taxonomy" id="46680"/>
    <lineage>
        <taxon>Bacteria</taxon>
        <taxon>Pseudomonadati</taxon>
        <taxon>Pseudomonadota</taxon>
        <taxon>Gammaproteobacteria</taxon>
        <taxon>Pseudomonadales</taxon>
        <taxon>Pseudomonadaceae</taxon>
        <taxon>Pseudomonas</taxon>
    </lineage>
</organism>
<feature type="transmembrane region" description="Helical" evidence="6">
    <location>
        <begin position="73"/>
        <end position="92"/>
    </location>
</feature>
<dbReference type="PANTHER" id="PTHR31885">
    <property type="entry name" value="GH04784P"/>
    <property type="match status" value="1"/>
</dbReference>
<dbReference type="Pfam" id="PF07947">
    <property type="entry name" value="YhhN"/>
    <property type="match status" value="1"/>
</dbReference>
<evidence type="ECO:0000256" key="3">
    <source>
        <dbReference type="ARBA" id="ARBA00022692"/>
    </source>
</evidence>
<keyword evidence="3 6" id="KW-0812">Transmembrane</keyword>
<dbReference type="InterPro" id="IPR012506">
    <property type="entry name" value="TMEM86B-like"/>
</dbReference>
<dbReference type="EMBL" id="NJBA01000004">
    <property type="protein sequence ID" value="OWP50347.1"/>
    <property type="molecule type" value="Genomic_DNA"/>
</dbReference>
<dbReference type="eggNOG" id="COG3714">
    <property type="taxonomic scope" value="Bacteria"/>
</dbReference>
<evidence type="ECO:0000256" key="5">
    <source>
        <dbReference type="ARBA" id="ARBA00023136"/>
    </source>
</evidence>